<dbReference type="RefSeq" id="WP_140826297.1">
    <property type="nucleotide sequence ID" value="NZ_VFYP01000001.1"/>
</dbReference>
<evidence type="ECO:0000313" key="3">
    <source>
        <dbReference type="Proteomes" id="UP000316429"/>
    </source>
</evidence>
<dbReference type="Pfam" id="PF10006">
    <property type="entry name" value="DUF2249"/>
    <property type="match status" value="1"/>
</dbReference>
<gene>
    <name evidence="2" type="ORF">FJQ55_03390</name>
</gene>
<dbReference type="AlphaFoldDB" id="A0A504U4I0"/>
<comment type="caution">
    <text evidence="2">The sequence shown here is derived from an EMBL/GenBank/DDBJ whole genome shotgun (WGS) entry which is preliminary data.</text>
</comment>
<dbReference type="OrthoDB" id="8451629at2"/>
<dbReference type="InterPro" id="IPR018720">
    <property type="entry name" value="DUF2249"/>
</dbReference>
<organism evidence="2 3">
    <name type="scientific">Rhizobium glycinendophyticum</name>
    <dbReference type="NCBI Taxonomy" id="2589807"/>
    <lineage>
        <taxon>Bacteria</taxon>
        <taxon>Pseudomonadati</taxon>
        <taxon>Pseudomonadota</taxon>
        <taxon>Alphaproteobacteria</taxon>
        <taxon>Hyphomicrobiales</taxon>
        <taxon>Rhizobiaceae</taxon>
        <taxon>Rhizobium/Agrobacterium group</taxon>
        <taxon>Rhizobium</taxon>
    </lineage>
</organism>
<evidence type="ECO:0000313" key="2">
    <source>
        <dbReference type="EMBL" id="TPP09934.1"/>
    </source>
</evidence>
<name>A0A504U4I0_9HYPH</name>
<protein>
    <submittedName>
        <fullName evidence="2">DUF2249 domain-containing protein</fullName>
    </submittedName>
</protein>
<proteinExistence type="predicted"/>
<reference evidence="2 3" key="1">
    <citation type="submission" date="2019-06" db="EMBL/GenBank/DDBJ databases">
        <title>Rhizobium sp. CL12 isolated from roots of soybean.</title>
        <authorList>
            <person name="Wang C."/>
        </authorList>
    </citation>
    <scope>NUCLEOTIDE SEQUENCE [LARGE SCALE GENOMIC DNA]</scope>
    <source>
        <strain evidence="2 3">CL12</strain>
    </source>
</reference>
<sequence>MTDTATDKLQLDVRSIPHPERHPRIFGMLNSLQPGQGVTLTVDHDPLPLYYHLGMHFSGLFGWDYLERGPDIWQVRITREKHEGCNCNCGGSH</sequence>
<accession>A0A504U4I0</accession>
<dbReference type="EMBL" id="VFYP01000001">
    <property type="protein sequence ID" value="TPP09934.1"/>
    <property type="molecule type" value="Genomic_DNA"/>
</dbReference>
<dbReference type="Proteomes" id="UP000316429">
    <property type="component" value="Unassembled WGS sequence"/>
</dbReference>
<keyword evidence="3" id="KW-1185">Reference proteome</keyword>
<evidence type="ECO:0000259" key="1">
    <source>
        <dbReference type="Pfam" id="PF10006"/>
    </source>
</evidence>
<feature type="domain" description="DUF2249" evidence="1">
    <location>
        <begin position="11"/>
        <end position="79"/>
    </location>
</feature>